<dbReference type="OrthoDB" id="676979at2759"/>
<sequence>MAFKVIQSFKLKIEGDPTGIKETWNGPNVCNYTGFTCGTVPVFNQKTVAGANFNNRNLSGTHLTINEILVGLEDIVFFHANSNNFKGTIPVEASKLKYFFELDLSNNQLSGPFPNQVLAAKKLLFLDLRFNKFEGFVPPQIFTLDLDLLFINNNNLVPQKIPDTLGKTPALYLVLANNKFIGGIPKSIGSAKDTLLEVLFLNNQLTGCLPYEIGYLKKTTVFDVGSNRLMGPIPHSFQCLEKMEQLNLAHNRFSGVVPEAVCCLPHLSNFTLSYNYFTQVGKKCRELIKEGKLHVKMNCILDLPDQRSPAECAKFFSVPHKCPDEKSLTYVPCSKGIYGNELESSDMQLTTLTPELAPAHSPLGRSYGALAPH</sequence>
<dbReference type="PANTHER" id="PTHR32093:SF131">
    <property type="entry name" value="LEUCINE-RICH REPEAT-CONTAINING N-TERMINAL PLANT-TYPE DOMAIN-CONTAINING PROTEIN"/>
    <property type="match status" value="1"/>
</dbReference>
<dbReference type="SUPFAM" id="SSF52058">
    <property type="entry name" value="L domain-like"/>
    <property type="match status" value="1"/>
</dbReference>
<dbReference type="Pfam" id="PF13855">
    <property type="entry name" value="LRR_8"/>
    <property type="match status" value="1"/>
</dbReference>
<dbReference type="GO" id="GO:0005576">
    <property type="term" value="C:extracellular region"/>
    <property type="evidence" value="ECO:0007669"/>
    <property type="project" value="UniProtKB-SubCell"/>
</dbReference>
<keyword evidence="3" id="KW-0433">Leucine-rich repeat</keyword>
<dbReference type="InterPro" id="IPR001611">
    <property type="entry name" value="Leu-rich_rpt"/>
</dbReference>
<evidence type="ECO:0000313" key="6">
    <source>
        <dbReference type="EMBL" id="PWA50996.1"/>
    </source>
</evidence>
<organism evidence="6 7">
    <name type="scientific">Artemisia annua</name>
    <name type="common">Sweet wormwood</name>
    <dbReference type="NCBI Taxonomy" id="35608"/>
    <lineage>
        <taxon>Eukaryota</taxon>
        <taxon>Viridiplantae</taxon>
        <taxon>Streptophyta</taxon>
        <taxon>Embryophyta</taxon>
        <taxon>Tracheophyta</taxon>
        <taxon>Spermatophyta</taxon>
        <taxon>Magnoliopsida</taxon>
        <taxon>eudicotyledons</taxon>
        <taxon>Gunneridae</taxon>
        <taxon>Pentapetalae</taxon>
        <taxon>asterids</taxon>
        <taxon>campanulids</taxon>
        <taxon>Asterales</taxon>
        <taxon>Asteraceae</taxon>
        <taxon>Asteroideae</taxon>
        <taxon>Anthemideae</taxon>
        <taxon>Artemisiinae</taxon>
        <taxon>Artemisia</taxon>
    </lineage>
</organism>
<reference evidence="6 7" key="1">
    <citation type="journal article" date="2018" name="Mol. Plant">
        <title>The genome of Artemisia annua provides insight into the evolution of Asteraceae family and artemisinin biosynthesis.</title>
        <authorList>
            <person name="Shen Q."/>
            <person name="Zhang L."/>
            <person name="Liao Z."/>
            <person name="Wang S."/>
            <person name="Yan T."/>
            <person name="Shi P."/>
            <person name="Liu M."/>
            <person name="Fu X."/>
            <person name="Pan Q."/>
            <person name="Wang Y."/>
            <person name="Lv Z."/>
            <person name="Lu X."/>
            <person name="Zhang F."/>
            <person name="Jiang W."/>
            <person name="Ma Y."/>
            <person name="Chen M."/>
            <person name="Hao X."/>
            <person name="Li L."/>
            <person name="Tang Y."/>
            <person name="Lv G."/>
            <person name="Zhou Y."/>
            <person name="Sun X."/>
            <person name="Brodelius P.E."/>
            <person name="Rose J.K.C."/>
            <person name="Tang K."/>
        </authorList>
    </citation>
    <scope>NUCLEOTIDE SEQUENCE [LARGE SCALE GENOMIC DNA]</scope>
    <source>
        <strain evidence="7">cv. Huhao1</strain>
        <tissue evidence="6">Leaf</tissue>
    </source>
</reference>
<keyword evidence="5" id="KW-0677">Repeat</keyword>
<keyword evidence="7" id="KW-1185">Reference proteome</keyword>
<dbReference type="InterPro" id="IPR051582">
    <property type="entry name" value="LRR_extensin-like_regulator"/>
</dbReference>
<gene>
    <name evidence="6" type="ORF">CTI12_AA466670</name>
</gene>
<evidence type="ECO:0000256" key="5">
    <source>
        <dbReference type="ARBA" id="ARBA00022737"/>
    </source>
</evidence>
<evidence type="ECO:0000256" key="2">
    <source>
        <dbReference type="ARBA" id="ARBA00022525"/>
    </source>
</evidence>
<dbReference type="EMBL" id="PKPP01008322">
    <property type="protein sequence ID" value="PWA50996.1"/>
    <property type="molecule type" value="Genomic_DNA"/>
</dbReference>
<evidence type="ECO:0000256" key="4">
    <source>
        <dbReference type="ARBA" id="ARBA00022729"/>
    </source>
</evidence>
<dbReference type="Gene3D" id="3.80.10.10">
    <property type="entry name" value="Ribonuclease Inhibitor"/>
    <property type="match status" value="2"/>
</dbReference>
<dbReference type="InterPro" id="IPR032675">
    <property type="entry name" value="LRR_dom_sf"/>
</dbReference>
<evidence type="ECO:0000256" key="1">
    <source>
        <dbReference type="ARBA" id="ARBA00004613"/>
    </source>
</evidence>
<dbReference type="AlphaFoldDB" id="A0A2U1LPQ9"/>
<dbReference type="PANTHER" id="PTHR32093">
    <property type="entry name" value="LEUCINE-RICH REPEAT EXTENSIN-LIKE PROTEIN 3-RELATED"/>
    <property type="match status" value="1"/>
</dbReference>
<proteinExistence type="predicted"/>
<dbReference type="FunFam" id="3.80.10.10:FF:000383">
    <property type="entry name" value="Leucine-rich repeat receptor protein kinase EMS1"/>
    <property type="match status" value="1"/>
</dbReference>
<evidence type="ECO:0000313" key="7">
    <source>
        <dbReference type="Proteomes" id="UP000245207"/>
    </source>
</evidence>
<comment type="subcellular location">
    <subcellularLocation>
        <location evidence="1">Secreted</location>
    </subcellularLocation>
</comment>
<dbReference type="Proteomes" id="UP000245207">
    <property type="component" value="Unassembled WGS sequence"/>
</dbReference>
<dbReference type="STRING" id="35608.A0A2U1LPQ9"/>
<comment type="caution">
    <text evidence="6">The sequence shown here is derived from an EMBL/GenBank/DDBJ whole genome shotgun (WGS) entry which is preliminary data.</text>
</comment>
<keyword evidence="2" id="KW-0964">Secreted</keyword>
<keyword evidence="4" id="KW-0732">Signal</keyword>
<evidence type="ECO:0000256" key="3">
    <source>
        <dbReference type="ARBA" id="ARBA00022614"/>
    </source>
</evidence>
<name>A0A2U1LPQ9_ARTAN</name>
<dbReference type="Pfam" id="PF00560">
    <property type="entry name" value="LRR_1"/>
    <property type="match status" value="1"/>
</dbReference>
<accession>A0A2U1LPQ9</accession>
<protein>
    <submittedName>
        <fullName evidence="6">Leucine-rich repeat domain, L domain-like protein</fullName>
    </submittedName>
</protein>